<keyword evidence="2" id="KW-1185">Reference proteome</keyword>
<reference evidence="1 2" key="2">
    <citation type="journal article" date="2022" name="Mol. Ecol. Resour.">
        <title>The genomes of chicory, endive, great burdock and yacon provide insights into Asteraceae paleo-polyploidization history and plant inulin production.</title>
        <authorList>
            <person name="Fan W."/>
            <person name="Wang S."/>
            <person name="Wang H."/>
            <person name="Wang A."/>
            <person name="Jiang F."/>
            <person name="Liu H."/>
            <person name="Zhao H."/>
            <person name="Xu D."/>
            <person name="Zhang Y."/>
        </authorList>
    </citation>
    <scope>NUCLEOTIDE SEQUENCE [LARGE SCALE GENOMIC DNA]</scope>
    <source>
        <strain evidence="2">cv. Yunnan</strain>
        <tissue evidence="1">Leaves</tissue>
    </source>
</reference>
<evidence type="ECO:0000313" key="1">
    <source>
        <dbReference type="EMBL" id="KAI3794384.1"/>
    </source>
</evidence>
<protein>
    <submittedName>
        <fullName evidence="1">Uncharacterized protein</fullName>
    </submittedName>
</protein>
<gene>
    <name evidence="1" type="ORF">L1987_37015</name>
</gene>
<dbReference type="EMBL" id="CM042029">
    <property type="protein sequence ID" value="KAI3794384.1"/>
    <property type="molecule type" value="Genomic_DNA"/>
</dbReference>
<organism evidence="1 2">
    <name type="scientific">Smallanthus sonchifolius</name>
    <dbReference type="NCBI Taxonomy" id="185202"/>
    <lineage>
        <taxon>Eukaryota</taxon>
        <taxon>Viridiplantae</taxon>
        <taxon>Streptophyta</taxon>
        <taxon>Embryophyta</taxon>
        <taxon>Tracheophyta</taxon>
        <taxon>Spermatophyta</taxon>
        <taxon>Magnoliopsida</taxon>
        <taxon>eudicotyledons</taxon>
        <taxon>Gunneridae</taxon>
        <taxon>Pentapetalae</taxon>
        <taxon>asterids</taxon>
        <taxon>campanulids</taxon>
        <taxon>Asterales</taxon>
        <taxon>Asteraceae</taxon>
        <taxon>Asteroideae</taxon>
        <taxon>Heliantheae alliance</taxon>
        <taxon>Millerieae</taxon>
        <taxon>Smallanthus</taxon>
    </lineage>
</organism>
<proteinExistence type="predicted"/>
<evidence type="ECO:0000313" key="2">
    <source>
        <dbReference type="Proteomes" id="UP001056120"/>
    </source>
</evidence>
<comment type="caution">
    <text evidence="1">The sequence shown here is derived from an EMBL/GenBank/DDBJ whole genome shotgun (WGS) entry which is preliminary data.</text>
</comment>
<sequence length="189" mass="20883">MVALVRFENYDQFYEDPQGSSDIGVLEICGNESTSQPIIAFNQAMKELLSDITVATPRTSDFYIASTRQLTSGTNATVYAIAQCVENASQTICKNCLNTAYNNLFSNCLPADDGRAINVACFMRYSEFPFFQNNQTINIIPFLRKGSSSKSGIIIGVSSSAVLVLLILALFLWFRWNKSKAVGRGDSFH</sequence>
<name>A0ACB9HF14_9ASTR</name>
<accession>A0ACB9HF14</accession>
<dbReference type="Proteomes" id="UP001056120">
    <property type="component" value="Linkage Group LG12"/>
</dbReference>
<reference evidence="2" key="1">
    <citation type="journal article" date="2022" name="Mol. Ecol. Resour.">
        <title>The genomes of chicory, endive, great burdock and yacon provide insights into Asteraceae palaeo-polyploidization history and plant inulin production.</title>
        <authorList>
            <person name="Fan W."/>
            <person name="Wang S."/>
            <person name="Wang H."/>
            <person name="Wang A."/>
            <person name="Jiang F."/>
            <person name="Liu H."/>
            <person name="Zhao H."/>
            <person name="Xu D."/>
            <person name="Zhang Y."/>
        </authorList>
    </citation>
    <scope>NUCLEOTIDE SEQUENCE [LARGE SCALE GENOMIC DNA]</scope>
    <source>
        <strain evidence="2">cv. Yunnan</strain>
    </source>
</reference>